<organism evidence="2 3">
    <name type="scientific">Cynomolgus macaque cytomegalovirus strain Mauritius</name>
    <dbReference type="NCBI Taxonomy" id="1690255"/>
    <lineage>
        <taxon>Viruses</taxon>
        <taxon>Duplodnaviria</taxon>
        <taxon>Heunggongvirae</taxon>
        <taxon>Peploviricota</taxon>
        <taxon>Herviviricetes</taxon>
        <taxon>Herpesvirales</taxon>
        <taxon>Orthoherpesviridae</taxon>
        <taxon>Betaherpesvirinae</taxon>
        <taxon>Cytomegalovirus</taxon>
        <taxon>Cytomegalovirus macacinebeta3</taxon>
    </lineage>
</organism>
<evidence type="ECO:0000256" key="1">
    <source>
        <dbReference type="SAM" id="MobiDB-lite"/>
    </source>
</evidence>
<evidence type="ECO:0000313" key="3">
    <source>
        <dbReference type="Proteomes" id="UP000118435"/>
    </source>
</evidence>
<reference evidence="2 3" key="1">
    <citation type="journal article" date="2016" name="BMC Genomics">
        <title>A novel strain of cynomolgus macaque cytomegalovirus: implications for host-virus co-evolution.</title>
        <authorList>
            <person name="Russell J.N."/>
            <person name="Marsh A.K."/>
            <person name="Willer D.O."/>
            <person name="Ambagala A.P."/>
            <person name="Dzamba M."/>
            <person name="Chan J.K."/>
            <person name="Pilon R."/>
            <person name="Fournier J."/>
            <person name="Brudno M."/>
            <person name="Antony J.M."/>
            <person name="Sandstrom P."/>
            <person name="Evans B.J."/>
            <person name="MacDonald K.S."/>
        </authorList>
    </citation>
    <scope>NUCLEOTIDE SEQUENCE [LARGE SCALE GENOMIC DNA]</scope>
    <source>
        <strain evidence="2">Mauritius</strain>
    </source>
</reference>
<name>A0A0K1H0M5_9BETA</name>
<protein>
    <submittedName>
        <fullName evidence="2">Uncharacterized protein</fullName>
    </submittedName>
</protein>
<dbReference type="EMBL" id="KP796148">
    <property type="protein sequence ID" value="AKT72824.1"/>
    <property type="molecule type" value="Genomic_DNA"/>
</dbReference>
<gene>
    <name evidence="2" type="primary">Cy75</name>
</gene>
<evidence type="ECO:0000313" key="2">
    <source>
        <dbReference type="EMBL" id="AKT72824.1"/>
    </source>
</evidence>
<sequence>MPRCTSATPSMMWSCSSPTSARAWEIFIMTRCLCTCLTCPSTRYQKRTLTASLSRRFETQTSRCPRPAHHQDLPFRRSRVYRLQNPHPRKHQKKENPAPALPTAAKRRPRSSKTRVPPRLVCLRPPLIIV</sequence>
<proteinExistence type="predicted"/>
<feature type="region of interest" description="Disordered" evidence="1">
    <location>
        <begin position="60"/>
        <end position="117"/>
    </location>
</feature>
<accession>A0A0K1H0M5</accession>
<dbReference type="Proteomes" id="UP000118435">
    <property type="component" value="Segment"/>
</dbReference>